<dbReference type="Gene3D" id="3.20.20.80">
    <property type="entry name" value="Glycosidases"/>
    <property type="match status" value="1"/>
</dbReference>
<keyword evidence="1" id="KW-0732">Signal</keyword>
<protein>
    <submittedName>
        <fullName evidence="2">Uncharacterized protein</fullName>
    </submittedName>
</protein>
<reference evidence="3" key="1">
    <citation type="journal article" date="2019" name="Int. J. Syst. Evol. Microbiol.">
        <title>The Global Catalogue of Microorganisms (GCM) 10K type strain sequencing project: providing services to taxonomists for standard genome sequencing and annotation.</title>
        <authorList>
            <consortium name="The Broad Institute Genomics Platform"/>
            <consortium name="The Broad Institute Genome Sequencing Center for Infectious Disease"/>
            <person name="Wu L."/>
            <person name="Ma J."/>
        </authorList>
    </citation>
    <scope>NUCLEOTIDE SEQUENCE [LARGE SCALE GENOMIC DNA]</scope>
    <source>
        <strain evidence="3">JCM 14718</strain>
    </source>
</reference>
<keyword evidence="3" id="KW-1185">Reference proteome</keyword>
<feature type="signal peptide" evidence="1">
    <location>
        <begin position="1"/>
        <end position="19"/>
    </location>
</feature>
<evidence type="ECO:0000313" key="3">
    <source>
        <dbReference type="Proteomes" id="UP001500618"/>
    </source>
</evidence>
<sequence length="496" mass="52230">MRIKRAVATVLAVTTTVLTASTNPAAAQSTGTVQVHPTKALARIEPGAVGADVPFWNPHLKDARTTQLIRGAGIGTLDFDAGAPLDLYDWRHNQLRPDPDAARDAPFFGDWTGLRPTFTFDEFEATARRAGVRTTVHVNYGTGTAAEAAAWVNYANNVRHDRVQNWMIGAEVWLDQIFEPNNRVSTTSPEPPELDGTRYAKDVIAFAAAMKAVDPTIRIGVELATVVAGQENADDQAKYFTAWNRAVVATPGLTSAIDYVDIHGLPRHPDEDPTITGALAAVRTVPATLAAMRADLDHHQGHQVTITVGEVNSFPAGNEYTTTTGNAAYLADAQATLLEHGVTSAHWFALYSGLNQPAPGADLGLISSGSCLPANSGQVCESAAGTPFATYYAEKLFGSVAVPTGTWIATATATAGVSTHAVRLPNATVKVLLINTSGATTQPETISVDGACPTTEVRVSQTSASGITTWSQAGNTSIVLPPYSVTVATYRSAGAL</sequence>
<dbReference type="SUPFAM" id="SSF51445">
    <property type="entry name" value="(Trans)glycosidases"/>
    <property type="match status" value="1"/>
</dbReference>
<organism evidence="2 3">
    <name type="scientific">Fodinicola feengrottensis</name>
    <dbReference type="NCBI Taxonomy" id="435914"/>
    <lineage>
        <taxon>Bacteria</taxon>
        <taxon>Bacillati</taxon>
        <taxon>Actinomycetota</taxon>
        <taxon>Actinomycetes</taxon>
        <taxon>Mycobacteriales</taxon>
        <taxon>Fodinicola</taxon>
    </lineage>
</organism>
<comment type="caution">
    <text evidence="2">The sequence shown here is derived from an EMBL/GenBank/DDBJ whole genome shotgun (WGS) entry which is preliminary data.</text>
</comment>
<feature type="chain" id="PRO_5045393663" evidence="1">
    <location>
        <begin position="20"/>
        <end position="496"/>
    </location>
</feature>
<dbReference type="PANTHER" id="PTHR43576">
    <property type="entry name" value="ALPHA-L-ARABINOFURANOSIDASE C-RELATED"/>
    <property type="match status" value="1"/>
</dbReference>
<dbReference type="InterPro" id="IPR017853">
    <property type="entry name" value="GH"/>
</dbReference>
<proteinExistence type="predicted"/>
<gene>
    <name evidence="2" type="ORF">GCM10009765_15520</name>
</gene>
<accession>A0ABP4S6V3</accession>
<dbReference type="EMBL" id="BAAANY010000005">
    <property type="protein sequence ID" value="GAA1666913.1"/>
    <property type="molecule type" value="Genomic_DNA"/>
</dbReference>
<name>A0ABP4S6V3_9ACTN</name>
<evidence type="ECO:0000313" key="2">
    <source>
        <dbReference type="EMBL" id="GAA1666913.1"/>
    </source>
</evidence>
<evidence type="ECO:0000256" key="1">
    <source>
        <dbReference type="SAM" id="SignalP"/>
    </source>
</evidence>
<dbReference type="Proteomes" id="UP001500618">
    <property type="component" value="Unassembled WGS sequence"/>
</dbReference>
<dbReference type="RefSeq" id="WP_344308456.1">
    <property type="nucleotide sequence ID" value="NZ_BAAANY010000005.1"/>
</dbReference>